<name>A0AAD4KJV5_9EURO</name>
<accession>A0AAD4KJV5</accession>
<reference evidence="4" key="1">
    <citation type="submission" date="2021-12" db="EMBL/GenBank/DDBJ databases">
        <title>Convergent genome expansion in fungi linked to evolution of root-endophyte symbiosis.</title>
        <authorList>
            <consortium name="DOE Joint Genome Institute"/>
            <person name="Ke Y.-H."/>
            <person name="Bonito G."/>
            <person name="Liao H.-L."/>
            <person name="Looney B."/>
            <person name="Rojas-Flechas A."/>
            <person name="Nash J."/>
            <person name="Hameed K."/>
            <person name="Schadt C."/>
            <person name="Martin F."/>
            <person name="Crous P.W."/>
            <person name="Miettinen O."/>
            <person name="Magnuson J.K."/>
            <person name="Labbe J."/>
            <person name="Jacobson D."/>
            <person name="Doktycz M.J."/>
            <person name="Veneault-Fourrey C."/>
            <person name="Kuo A."/>
            <person name="Mondo S."/>
            <person name="Calhoun S."/>
            <person name="Riley R."/>
            <person name="Ohm R."/>
            <person name="LaButti K."/>
            <person name="Andreopoulos B."/>
            <person name="Pangilinan J."/>
            <person name="Nolan M."/>
            <person name="Tritt A."/>
            <person name="Clum A."/>
            <person name="Lipzen A."/>
            <person name="Daum C."/>
            <person name="Barry K."/>
            <person name="Grigoriev I.V."/>
            <person name="Vilgalys R."/>
        </authorList>
    </citation>
    <scope>NUCLEOTIDE SEQUENCE</scope>
    <source>
        <strain evidence="4">PMI_201</strain>
    </source>
</reference>
<dbReference type="Proteomes" id="UP001201262">
    <property type="component" value="Unassembled WGS sequence"/>
</dbReference>
<sequence>MKRLHPEWSSFIAQNPNTAHDDDQRNNGFYDSPAGHKFIAEVLTIDTSVPARDYHKIPIRIYTAKRTESSHGVVIFFHSGGFTGGSLDTEDVSCRYMALCGPLTVLSVEYRLSPAYTYPIPLNDGWDAFQYIVSNISSLVTNIAPGVVNVVLAAIVSQRAQTWMNGNPSCVGITMRGVLLRAPVTVRGTDSAFIPPQFSDRHKSWRAELETTLLKRQEMEGNHDALGVPPNKRTSPDAYPLWGQFQGLPKTYIQICDVDILRDDAVCYVQALRDAGVEVQESLYMGLPHIFWIYAHHLDISKKAQEDCERGLKWLLGFTG</sequence>
<keyword evidence="5" id="KW-1185">Reference proteome</keyword>
<protein>
    <submittedName>
        <fullName evidence="4">Lipase/esterase</fullName>
    </submittedName>
</protein>
<dbReference type="InterPro" id="IPR050300">
    <property type="entry name" value="GDXG_lipolytic_enzyme"/>
</dbReference>
<dbReference type="Gene3D" id="3.40.50.1820">
    <property type="entry name" value="alpha/beta hydrolase"/>
    <property type="match status" value="1"/>
</dbReference>
<dbReference type="GO" id="GO:0016787">
    <property type="term" value="F:hydrolase activity"/>
    <property type="evidence" value="ECO:0007669"/>
    <property type="project" value="UniProtKB-KW"/>
</dbReference>
<keyword evidence="1" id="KW-0378">Hydrolase</keyword>
<dbReference type="RefSeq" id="XP_046067098.1">
    <property type="nucleotide sequence ID" value="XM_046217368.1"/>
</dbReference>
<dbReference type="InterPro" id="IPR029058">
    <property type="entry name" value="AB_hydrolase_fold"/>
</dbReference>
<dbReference type="PANTHER" id="PTHR48081">
    <property type="entry name" value="AB HYDROLASE SUPERFAMILY PROTEIN C4A8.06C"/>
    <property type="match status" value="1"/>
</dbReference>
<evidence type="ECO:0000256" key="1">
    <source>
        <dbReference type="ARBA" id="ARBA00022801"/>
    </source>
</evidence>
<proteinExistence type="predicted"/>
<feature type="region of interest" description="Disordered" evidence="2">
    <location>
        <begin position="1"/>
        <end position="27"/>
    </location>
</feature>
<evidence type="ECO:0000259" key="3">
    <source>
        <dbReference type="Pfam" id="PF07859"/>
    </source>
</evidence>
<dbReference type="AlphaFoldDB" id="A0AAD4KJV5"/>
<gene>
    <name evidence="4" type="ORF">BGW36DRAFT_389573</name>
</gene>
<dbReference type="EMBL" id="JAJTJA010000013">
    <property type="protein sequence ID" value="KAH8690902.1"/>
    <property type="molecule type" value="Genomic_DNA"/>
</dbReference>
<dbReference type="Pfam" id="PF07859">
    <property type="entry name" value="Abhydrolase_3"/>
    <property type="match status" value="1"/>
</dbReference>
<dbReference type="SUPFAM" id="SSF53474">
    <property type="entry name" value="alpha/beta-Hydrolases"/>
    <property type="match status" value="1"/>
</dbReference>
<evidence type="ECO:0000313" key="4">
    <source>
        <dbReference type="EMBL" id="KAH8690902.1"/>
    </source>
</evidence>
<comment type="caution">
    <text evidence="4">The sequence shown here is derived from an EMBL/GenBank/DDBJ whole genome shotgun (WGS) entry which is preliminary data.</text>
</comment>
<evidence type="ECO:0000256" key="2">
    <source>
        <dbReference type="SAM" id="MobiDB-lite"/>
    </source>
</evidence>
<dbReference type="GeneID" id="70247655"/>
<dbReference type="InterPro" id="IPR013094">
    <property type="entry name" value="AB_hydrolase_3"/>
</dbReference>
<dbReference type="PANTHER" id="PTHR48081:SF8">
    <property type="entry name" value="ALPHA_BETA HYDROLASE FOLD-3 DOMAIN-CONTAINING PROTEIN-RELATED"/>
    <property type="match status" value="1"/>
</dbReference>
<feature type="domain" description="Alpha/beta hydrolase fold-3" evidence="3">
    <location>
        <begin position="74"/>
        <end position="292"/>
    </location>
</feature>
<evidence type="ECO:0000313" key="5">
    <source>
        <dbReference type="Proteomes" id="UP001201262"/>
    </source>
</evidence>
<organism evidence="4 5">
    <name type="scientific">Talaromyces proteolyticus</name>
    <dbReference type="NCBI Taxonomy" id="1131652"/>
    <lineage>
        <taxon>Eukaryota</taxon>
        <taxon>Fungi</taxon>
        <taxon>Dikarya</taxon>
        <taxon>Ascomycota</taxon>
        <taxon>Pezizomycotina</taxon>
        <taxon>Eurotiomycetes</taxon>
        <taxon>Eurotiomycetidae</taxon>
        <taxon>Eurotiales</taxon>
        <taxon>Trichocomaceae</taxon>
        <taxon>Talaromyces</taxon>
        <taxon>Talaromyces sect. Bacilispori</taxon>
    </lineage>
</organism>